<evidence type="ECO:0000313" key="1">
    <source>
        <dbReference type="EMBL" id="EDO30933.1"/>
    </source>
</evidence>
<dbReference type="HOGENOM" id="CLU_118269_2_0_1"/>
<organism evidence="1 2">
    <name type="scientific">Nematostella vectensis</name>
    <name type="common">Starlet sea anemone</name>
    <dbReference type="NCBI Taxonomy" id="45351"/>
    <lineage>
        <taxon>Eukaryota</taxon>
        <taxon>Metazoa</taxon>
        <taxon>Cnidaria</taxon>
        <taxon>Anthozoa</taxon>
        <taxon>Hexacorallia</taxon>
        <taxon>Actiniaria</taxon>
        <taxon>Edwardsiidae</taxon>
        <taxon>Nematostella</taxon>
    </lineage>
</organism>
<dbReference type="EMBL" id="DS469961">
    <property type="protein sequence ID" value="EDO30933.1"/>
    <property type="molecule type" value="Genomic_DNA"/>
</dbReference>
<dbReference type="PhylomeDB" id="A7SZD4"/>
<dbReference type="InParanoid" id="A7SZD4"/>
<accession>A7SZD4</accession>
<name>A7SZD4_NEMVE</name>
<evidence type="ECO:0000313" key="2">
    <source>
        <dbReference type="Proteomes" id="UP000001593"/>
    </source>
</evidence>
<gene>
    <name evidence="1" type="ORF">NEMVEDRAFT_v1g139048</name>
</gene>
<feature type="non-terminal residue" evidence="1">
    <location>
        <position position="1"/>
    </location>
</feature>
<proteinExistence type="predicted"/>
<reference evidence="1 2" key="1">
    <citation type="journal article" date="2007" name="Science">
        <title>Sea anemone genome reveals ancestral eumetazoan gene repertoire and genomic organization.</title>
        <authorList>
            <person name="Putnam N.H."/>
            <person name="Srivastava M."/>
            <person name="Hellsten U."/>
            <person name="Dirks B."/>
            <person name="Chapman J."/>
            <person name="Salamov A."/>
            <person name="Terry A."/>
            <person name="Shapiro H."/>
            <person name="Lindquist E."/>
            <person name="Kapitonov V.V."/>
            <person name="Jurka J."/>
            <person name="Genikhovich G."/>
            <person name="Grigoriev I.V."/>
            <person name="Lucas S.M."/>
            <person name="Steele R.E."/>
            <person name="Finnerty J.R."/>
            <person name="Technau U."/>
            <person name="Martindale M.Q."/>
            <person name="Rokhsar D.S."/>
        </authorList>
    </citation>
    <scope>NUCLEOTIDE SEQUENCE [LARGE SCALE GENOMIC DNA]</scope>
    <source>
        <strain evidence="2">CH2 X CH6</strain>
    </source>
</reference>
<sequence>LSKYKATGIDKVSGKMLKAAAPAIAQSLPYIFSSSIKTCHFPNDWKIARVIPFFKKGERRLLENYRPILILPVISKIMERILYNQLYGANTL</sequence>
<dbReference type="PANTHER" id="PTHR47510:SF3">
    <property type="entry name" value="ENDO_EXONUCLEASE_PHOSPHATASE DOMAIN-CONTAINING PROTEIN"/>
    <property type="match status" value="1"/>
</dbReference>
<keyword evidence="2" id="KW-1185">Reference proteome</keyword>
<dbReference type="AlphaFoldDB" id="A7SZD4"/>
<dbReference type="Proteomes" id="UP000001593">
    <property type="component" value="Unassembled WGS sequence"/>
</dbReference>
<protein>
    <submittedName>
        <fullName evidence="1">Uncharacterized protein</fullName>
    </submittedName>
</protein>
<dbReference type="eggNOG" id="KOG1075">
    <property type="taxonomic scope" value="Eukaryota"/>
</dbReference>
<dbReference type="PANTHER" id="PTHR47510">
    <property type="entry name" value="REVERSE TRANSCRIPTASE DOMAIN-CONTAINING PROTEIN"/>
    <property type="match status" value="1"/>
</dbReference>
<dbReference type="OMA" id="LERCIQP"/>